<dbReference type="EMBL" id="JAGKHQ010000017">
    <property type="protein sequence ID" value="KAG7489361.1"/>
    <property type="molecule type" value="Genomic_DNA"/>
</dbReference>
<comment type="caution">
    <text evidence="1">The sequence shown here is derived from an EMBL/GenBank/DDBJ whole genome shotgun (WGS) entry which is preliminary data.</text>
</comment>
<name>A0AAV6QGR5_SOLSE</name>
<proteinExistence type="predicted"/>
<keyword evidence="2" id="KW-1185">Reference proteome</keyword>
<evidence type="ECO:0000313" key="2">
    <source>
        <dbReference type="Proteomes" id="UP000693946"/>
    </source>
</evidence>
<evidence type="ECO:0000313" key="1">
    <source>
        <dbReference type="EMBL" id="KAG7489361.1"/>
    </source>
</evidence>
<dbReference type="AlphaFoldDB" id="A0AAV6QGR5"/>
<dbReference type="Proteomes" id="UP000693946">
    <property type="component" value="Linkage Group LG5"/>
</dbReference>
<sequence>MRRLLPQLTQRSPPSAAPLTEGISRRKGRLIGFWRLYILDIRSRLSDLCSSHICCFFFARLMARGLPHTVTELPRAAKRLLNQPSLIDIRLRCCCHVPHSCPKQTKNSAQRPFDRGHFQRLSSRTRRALPPQCIHSAPVFIQKMLSHAFTTLAVLSVRFIPKCLPHD</sequence>
<protein>
    <submittedName>
        <fullName evidence="1">Uncharacterized protein</fullName>
    </submittedName>
</protein>
<reference evidence="1 2" key="1">
    <citation type="journal article" date="2021" name="Sci. Rep.">
        <title>Chromosome anchoring in Senegalese sole (Solea senegalensis) reveals sex-associated markers and genome rearrangements in flatfish.</title>
        <authorList>
            <person name="Guerrero-Cozar I."/>
            <person name="Gomez-Garrido J."/>
            <person name="Berbel C."/>
            <person name="Martinez-Blanch J.F."/>
            <person name="Alioto T."/>
            <person name="Claros M.G."/>
            <person name="Gagnaire P.A."/>
            <person name="Manchado M."/>
        </authorList>
    </citation>
    <scope>NUCLEOTIDE SEQUENCE [LARGE SCALE GENOMIC DNA]</scope>
    <source>
        <strain evidence="1">Sse05_10M</strain>
    </source>
</reference>
<gene>
    <name evidence="1" type="ORF">JOB18_010189</name>
</gene>
<accession>A0AAV6QGR5</accession>
<organism evidence="1 2">
    <name type="scientific">Solea senegalensis</name>
    <name type="common">Senegalese sole</name>
    <dbReference type="NCBI Taxonomy" id="28829"/>
    <lineage>
        <taxon>Eukaryota</taxon>
        <taxon>Metazoa</taxon>
        <taxon>Chordata</taxon>
        <taxon>Craniata</taxon>
        <taxon>Vertebrata</taxon>
        <taxon>Euteleostomi</taxon>
        <taxon>Actinopterygii</taxon>
        <taxon>Neopterygii</taxon>
        <taxon>Teleostei</taxon>
        <taxon>Neoteleostei</taxon>
        <taxon>Acanthomorphata</taxon>
        <taxon>Carangaria</taxon>
        <taxon>Pleuronectiformes</taxon>
        <taxon>Pleuronectoidei</taxon>
        <taxon>Soleidae</taxon>
        <taxon>Solea</taxon>
    </lineage>
</organism>